<accession>A0A143PSJ3</accession>
<reference evidence="9" key="2">
    <citation type="submission" date="2016-04" db="EMBL/GenBank/DDBJ databases">
        <title>First Complete Genome Sequence of a Subdivision 6 Acidobacterium.</title>
        <authorList>
            <person name="Huang S."/>
            <person name="Vieira S."/>
            <person name="Bunk B."/>
            <person name="Riedel T."/>
            <person name="Sproeer C."/>
            <person name="Overmann J."/>
        </authorList>
    </citation>
    <scope>NUCLEOTIDE SEQUENCE [LARGE SCALE GENOMIC DNA]</scope>
    <source>
        <strain evidence="9">DSM 100886 HEG_-6_39</strain>
    </source>
</reference>
<feature type="transmembrane region" description="Helical" evidence="7">
    <location>
        <begin position="151"/>
        <end position="176"/>
    </location>
</feature>
<keyword evidence="4 7" id="KW-1133">Transmembrane helix</keyword>
<feature type="transmembrane region" description="Helical" evidence="7">
    <location>
        <begin position="265"/>
        <end position="291"/>
    </location>
</feature>
<evidence type="ECO:0000313" key="8">
    <source>
        <dbReference type="EMBL" id="AMY11060.1"/>
    </source>
</evidence>
<feature type="transmembrane region" description="Helical" evidence="7">
    <location>
        <begin position="356"/>
        <end position="375"/>
    </location>
</feature>
<gene>
    <name evidence="8" type="primary">sglT_3</name>
    <name evidence="8" type="ORF">LuPra_04305</name>
</gene>
<dbReference type="AlphaFoldDB" id="A0A143PSJ3"/>
<evidence type="ECO:0000256" key="1">
    <source>
        <dbReference type="ARBA" id="ARBA00004141"/>
    </source>
</evidence>
<evidence type="ECO:0000256" key="7">
    <source>
        <dbReference type="SAM" id="Phobius"/>
    </source>
</evidence>
<keyword evidence="5 7" id="KW-0472">Membrane</keyword>
<feature type="transmembrane region" description="Helical" evidence="7">
    <location>
        <begin position="417"/>
        <end position="438"/>
    </location>
</feature>
<dbReference type="InterPro" id="IPR038377">
    <property type="entry name" value="Na/Glc_symporter_sf"/>
</dbReference>
<dbReference type="OrthoDB" id="9789704at2"/>
<feature type="transmembrane region" description="Helical" evidence="7">
    <location>
        <begin position="183"/>
        <end position="206"/>
    </location>
</feature>
<organism evidence="8 9">
    <name type="scientific">Luteitalea pratensis</name>
    <dbReference type="NCBI Taxonomy" id="1855912"/>
    <lineage>
        <taxon>Bacteria</taxon>
        <taxon>Pseudomonadati</taxon>
        <taxon>Acidobacteriota</taxon>
        <taxon>Vicinamibacteria</taxon>
        <taxon>Vicinamibacterales</taxon>
        <taxon>Vicinamibacteraceae</taxon>
        <taxon>Luteitalea</taxon>
    </lineage>
</organism>
<dbReference type="Pfam" id="PF00474">
    <property type="entry name" value="SSF"/>
    <property type="match status" value="1"/>
</dbReference>
<dbReference type="PANTHER" id="PTHR11819">
    <property type="entry name" value="SOLUTE CARRIER FAMILY 5"/>
    <property type="match status" value="1"/>
</dbReference>
<evidence type="ECO:0000256" key="2">
    <source>
        <dbReference type="ARBA" id="ARBA00006434"/>
    </source>
</evidence>
<dbReference type="CDD" id="cd10329">
    <property type="entry name" value="SLC5sbd_SGLT1-like"/>
    <property type="match status" value="1"/>
</dbReference>
<dbReference type="STRING" id="1855912.LuPra_04305"/>
<dbReference type="NCBIfam" id="TIGR00813">
    <property type="entry name" value="sss"/>
    <property type="match status" value="1"/>
</dbReference>
<dbReference type="GO" id="GO:0005412">
    <property type="term" value="F:D-glucose:sodium symporter activity"/>
    <property type="evidence" value="ECO:0007669"/>
    <property type="project" value="TreeGrafter"/>
</dbReference>
<dbReference type="GO" id="GO:0005886">
    <property type="term" value="C:plasma membrane"/>
    <property type="evidence" value="ECO:0007669"/>
    <property type="project" value="TreeGrafter"/>
</dbReference>
<feature type="transmembrane region" description="Helical" evidence="7">
    <location>
        <begin position="512"/>
        <end position="531"/>
    </location>
</feature>
<evidence type="ECO:0000256" key="5">
    <source>
        <dbReference type="ARBA" id="ARBA00023136"/>
    </source>
</evidence>
<dbReference type="RefSeq" id="WP_110172645.1">
    <property type="nucleotide sequence ID" value="NZ_CP015136.1"/>
</dbReference>
<feature type="transmembrane region" description="Helical" evidence="7">
    <location>
        <begin position="226"/>
        <end position="244"/>
    </location>
</feature>
<sequence>MTTLDFAVLAAYFVLIFAIGFSFARRNRSSTEYFLADRNVGWFAIGTSLFATNISSEHFIGLAGSGATTGLAVGHFEWLAVFMVLTLGWVFTPFYLRSAVFTMPEFLERRYGPACRWYLTTVSVLAYIFTKISVSLYAGALLLETLLGWDFYTSAVVMVVATGVYTVAGGLAAVIYTELVQAIILLGGAIVLTALGLSEVGGWSALRAKVPADFFSMIRPMSHPDFPWTGIFFGAPILGIWYWCTDQAMVQRVLGAKNEAHARGGTMLAALLKITPVFVLVLPGVIAKALYPDVTGDNAYPIMVLRLLPSGLTGLMVAALMAALMSSLSATFNSSSTLITFDVYRKLRPQATETQLVRVGQLATVVMVVLGILWVPFIRTLSSQVFVYLQSVSAYISPPIAVVFLFGVFWPRANKEGAVTALASGAILGAARFVLEVMKARPLVADSPALTWFVSVNFLHFAVLLFVIATVLLVGVSLATAATPAAQLRGLTFGTLEGGYVTSEAERRTMRWQAPLSVALMLGVIALWVIFR</sequence>
<dbReference type="EMBL" id="CP015136">
    <property type="protein sequence ID" value="AMY11060.1"/>
    <property type="molecule type" value="Genomic_DNA"/>
</dbReference>
<keyword evidence="3 7" id="KW-0812">Transmembrane</keyword>
<feature type="transmembrane region" description="Helical" evidence="7">
    <location>
        <begin position="6"/>
        <end position="24"/>
    </location>
</feature>
<dbReference type="Gene3D" id="1.20.1730.10">
    <property type="entry name" value="Sodium/glucose cotransporter"/>
    <property type="match status" value="1"/>
</dbReference>
<evidence type="ECO:0000256" key="3">
    <source>
        <dbReference type="ARBA" id="ARBA00022692"/>
    </source>
</evidence>
<proteinExistence type="inferred from homology"/>
<comment type="subcellular location">
    <subcellularLocation>
        <location evidence="1">Membrane</location>
        <topology evidence="1">Multi-pass membrane protein</topology>
    </subcellularLocation>
</comment>
<dbReference type="Proteomes" id="UP000076079">
    <property type="component" value="Chromosome"/>
</dbReference>
<keyword evidence="9" id="KW-1185">Reference proteome</keyword>
<name>A0A143PSJ3_LUTPR</name>
<dbReference type="InterPro" id="IPR001734">
    <property type="entry name" value="Na/solute_symporter"/>
</dbReference>
<evidence type="ECO:0000313" key="9">
    <source>
        <dbReference type="Proteomes" id="UP000076079"/>
    </source>
</evidence>
<evidence type="ECO:0000256" key="6">
    <source>
        <dbReference type="RuleBase" id="RU362091"/>
    </source>
</evidence>
<reference evidence="8 9" key="1">
    <citation type="journal article" date="2016" name="Genome Announc.">
        <title>First Complete Genome Sequence of a Subdivision 6 Acidobacterium Strain.</title>
        <authorList>
            <person name="Huang S."/>
            <person name="Vieira S."/>
            <person name="Bunk B."/>
            <person name="Riedel T."/>
            <person name="Sproer C."/>
            <person name="Overmann J."/>
        </authorList>
    </citation>
    <scope>NUCLEOTIDE SEQUENCE [LARGE SCALE GENOMIC DNA]</scope>
    <source>
        <strain evidence="9">DSM 100886 HEG_-6_39</strain>
    </source>
</reference>
<dbReference type="PROSITE" id="PS50283">
    <property type="entry name" value="NA_SOLUT_SYMP_3"/>
    <property type="match status" value="1"/>
</dbReference>
<feature type="transmembrane region" description="Helical" evidence="7">
    <location>
        <begin position="117"/>
        <end position="139"/>
    </location>
</feature>
<protein>
    <submittedName>
        <fullName evidence="8">Na(+)/glucose symporter</fullName>
    </submittedName>
</protein>
<dbReference type="KEGG" id="abac:LuPra_04305"/>
<dbReference type="PANTHER" id="PTHR11819:SF195">
    <property type="entry name" value="SODIUM_GLUCOSE COTRANSPORTER 4"/>
    <property type="match status" value="1"/>
</dbReference>
<feature type="transmembrane region" description="Helical" evidence="7">
    <location>
        <begin position="311"/>
        <end position="335"/>
    </location>
</feature>
<feature type="transmembrane region" description="Helical" evidence="7">
    <location>
        <begin position="36"/>
        <end position="56"/>
    </location>
</feature>
<feature type="transmembrane region" description="Helical" evidence="7">
    <location>
        <begin position="387"/>
        <end position="410"/>
    </location>
</feature>
<feature type="transmembrane region" description="Helical" evidence="7">
    <location>
        <begin position="76"/>
        <end position="96"/>
    </location>
</feature>
<comment type="similarity">
    <text evidence="2 6">Belongs to the sodium:solute symporter (SSF) (TC 2.A.21) family.</text>
</comment>
<evidence type="ECO:0000256" key="4">
    <source>
        <dbReference type="ARBA" id="ARBA00022989"/>
    </source>
</evidence>
<feature type="transmembrane region" description="Helical" evidence="7">
    <location>
        <begin position="458"/>
        <end position="479"/>
    </location>
</feature>